<reference evidence="10" key="2">
    <citation type="submission" date="2012-03" db="EMBL/GenBank/DDBJ databases">
        <title>Complete genome sequence of Borrelia crocidurae.</title>
        <authorList>
            <person name="Elbir H."/>
            <person name="Gimenez G."/>
            <person name="Robert C."/>
            <person name="Raoult D."/>
            <person name="Drancourt M."/>
        </authorList>
    </citation>
    <scope>NUCLEOTIDE SEQUENCE [LARGE SCALE GENOMIC DNA]</scope>
    <source>
        <strain evidence="10">Achema</strain>
        <plasmid evidence="10">unnamed1</plasmid>
    </source>
</reference>
<dbReference type="SUPFAM" id="SSF74748">
    <property type="entry name" value="Variable surface antigen VlsE"/>
    <property type="match status" value="1"/>
</dbReference>
<evidence type="ECO:0000256" key="4">
    <source>
        <dbReference type="ARBA" id="ARBA00023136"/>
    </source>
</evidence>
<geneLocation type="plasmid" evidence="10">
    <name>unnamed1</name>
</geneLocation>
<dbReference type="Proteomes" id="UP000005212">
    <property type="component" value="Plasmid unnamed1"/>
</dbReference>
<dbReference type="Pfam" id="PF00921">
    <property type="entry name" value="Lipoprotein_2"/>
    <property type="match status" value="1"/>
</dbReference>
<keyword evidence="5 8" id="KW-0564">Palmitate</keyword>
<evidence type="ECO:0000256" key="3">
    <source>
        <dbReference type="ARBA" id="ARBA00022729"/>
    </source>
</evidence>
<keyword evidence="4 8" id="KW-0472">Membrane</keyword>
<evidence type="ECO:0000256" key="6">
    <source>
        <dbReference type="ARBA" id="ARBA00023237"/>
    </source>
</evidence>
<protein>
    <recommendedName>
        <fullName evidence="8">Variable large protein</fullName>
    </recommendedName>
</protein>
<dbReference type="HOGENOM" id="CLU_207008_0_0_12"/>
<dbReference type="AlphaFoldDB" id="I0FDU4"/>
<organism evidence="9 10">
    <name type="scientific">Borrelia crocidurae (strain Achema)</name>
    <dbReference type="NCBI Taxonomy" id="1155096"/>
    <lineage>
        <taxon>Bacteria</taxon>
        <taxon>Pseudomonadati</taxon>
        <taxon>Spirochaetota</taxon>
        <taxon>Spirochaetia</taxon>
        <taxon>Spirochaetales</taxon>
        <taxon>Borreliaceae</taxon>
        <taxon>Borrelia</taxon>
    </lineage>
</organism>
<evidence type="ECO:0000313" key="9">
    <source>
        <dbReference type="EMBL" id="AFI31650.1"/>
    </source>
</evidence>
<keyword evidence="9" id="KW-0614">Plasmid</keyword>
<proteinExistence type="predicted"/>
<keyword evidence="3" id="KW-0732">Signal</keyword>
<evidence type="ECO:0000256" key="5">
    <source>
        <dbReference type="ARBA" id="ARBA00023139"/>
    </source>
</evidence>
<dbReference type="KEGG" id="bcw:Q7M_1388"/>
<evidence type="ECO:0000256" key="1">
    <source>
        <dbReference type="ARBA" id="ARBA00003932"/>
    </source>
</evidence>
<accession>I0FDU4</accession>
<gene>
    <name evidence="9" type="ordered locus">Q7M_1388</name>
</gene>
<keyword evidence="6 8" id="KW-0998">Cell outer membrane</keyword>
<evidence type="ECO:0000256" key="8">
    <source>
        <dbReference type="RuleBase" id="RU363105"/>
    </source>
</evidence>
<evidence type="ECO:0000256" key="7">
    <source>
        <dbReference type="ARBA" id="ARBA00023288"/>
    </source>
</evidence>
<dbReference type="PATRIC" id="fig|1155096.3.peg.890"/>
<dbReference type="InterPro" id="IPR000680">
    <property type="entry name" value="Borrelia_lipo"/>
</dbReference>
<comment type="subcellular location">
    <subcellularLocation>
        <location evidence="2 8">Cell outer membrane</location>
        <topology evidence="2 8">Lipid-anchor</topology>
    </subcellularLocation>
</comment>
<comment type="function">
    <text evidence="1 8">The Vlp and Vsp proteins are antigenically distinct proteins, only one vlp or vsp gene is transcriptionally active at any one time. Switching between these genes is a mechanism of host immune response evasion.</text>
</comment>
<evidence type="ECO:0000256" key="2">
    <source>
        <dbReference type="ARBA" id="ARBA00004459"/>
    </source>
</evidence>
<evidence type="ECO:0000313" key="10">
    <source>
        <dbReference type="Proteomes" id="UP000005212"/>
    </source>
</evidence>
<name>I0FDU4_BORCA</name>
<reference evidence="9 10" key="1">
    <citation type="journal article" date="2012" name="J. Bacteriol.">
        <title>Complete Genome Sequence of Borrelia crocidurae.</title>
        <authorList>
            <person name="Elbir H."/>
            <person name="Gimenez G."/>
            <person name="Robert C."/>
            <person name="Bergstrom S."/>
            <person name="Cutler S."/>
            <person name="Raoult D."/>
            <person name="Drancourt M."/>
        </authorList>
    </citation>
    <scope>NUCLEOTIDE SEQUENCE [LARGE SCALE GENOMIC DNA]</scope>
    <source>
        <strain evidence="9 10">Achema</strain>
        <plasmid evidence="10">unnamed1</plasmid>
    </source>
</reference>
<dbReference type="EMBL" id="CP003427">
    <property type="protein sequence ID" value="AFI31650.1"/>
    <property type="molecule type" value="Genomic_DNA"/>
</dbReference>
<dbReference type="GO" id="GO:0009279">
    <property type="term" value="C:cell outer membrane"/>
    <property type="evidence" value="ECO:0007669"/>
    <property type="project" value="UniProtKB-SubCell"/>
</dbReference>
<keyword evidence="7 8" id="KW-0449">Lipoprotein</keyword>
<sequence length="58" mass="5957">MSVVKDNGDSAKLAKETTGNVTTAPKDRTIVGAILLRAVVKGGKFANGNNSNEVVPAM</sequence>